<dbReference type="Proteomes" id="UP000044938">
    <property type="component" value="Unassembled WGS sequence"/>
</dbReference>
<organism evidence="1 2">
    <name type="scientific">Mycobacterium tuberculosis</name>
    <dbReference type="NCBI Taxonomy" id="1773"/>
    <lineage>
        <taxon>Bacteria</taxon>
        <taxon>Bacillati</taxon>
        <taxon>Actinomycetota</taxon>
        <taxon>Actinomycetes</taxon>
        <taxon>Mycobacteriales</taxon>
        <taxon>Mycobacteriaceae</taxon>
        <taxon>Mycobacterium</taxon>
        <taxon>Mycobacterium tuberculosis complex</taxon>
    </lineage>
</organism>
<dbReference type="AlphaFoldDB" id="A0A655J303"/>
<protein>
    <submittedName>
        <fullName evidence="1">Uncharacterized protein</fullName>
    </submittedName>
</protein>
<evidence type="ECO:0000313" key="2">
    <source>
        <dbReference type="Proteomes" id="UP000044938"/>
    </source>
</evidence>
<dbReference type="AntiFam" id="ANF00178">
    <property type="entry name" value="Shadow ORF (opposite dhbF)"/>
</dbReference>
<accession>A0A655J303</accession>
<proteinExistence type="predicted"/>
<reference evidence="1 2" key="1">
    <citation type="submission" date="2015-03" db="EMBL/GenBank/DDBJ databases">
        <authorList>
            <consortium name="Pathogen Informatics"/>
        </authorList>
    </citation>
    <scope>NUCLEOTIDE SEQUENCE [LARGE SCALE GENOMIC DNA]</scope>
    <source>
        <strain evidence="1 2">M09401471</strain>
    </source>
</reference>
<evidence type="ECO:0000313" key="1">
    <source>
        <dbReference type="EMBL" id="COW32794.1"/>
    </source>
</evidence>
<name>A0A655J303_MYCTX</name>
<dbReference type="EMBL" id="CSAJ01000298">
    <property type="protein sequence ID" value="COW32794.1"/>
    <property type="molecule type" value="Genomic_DNA"/>
</dbReference>
<gene>
    <name evidence="1" type="ORF">ERS007720_02359</name>
</gene>
<sequence length="101" mass="11123">MVLRHLFANVHNNVEQRIAGQRPLGVDRLHHLVERQVLMCIRCQRHLPGALQHLAQRGVPAQVVAQHHDVDEEPDELVQVGLAATGHRGADGDVYPAAGLV</sequence>